<reference evidence="19" key="4">
    <citation type="submission" date="2025-08" db="UniProtKB">
        <authorList>
            <consortium name="Ensembl"/>
        </authorList>
    </citation>
    <scope>IDENTIFICATION</scope>
</reference>
<dbReference type="CDD" id="cd18808">
    <property type="entry name" value="SF1_C_Upf1"/>
    <property type="match status" value="1"/>
</dbReference>
<dbReference type="GeneTree" id="ENSGT00940000162335"/>
<evidence type="ECO:0000256" key="8">
    <source>
        <dbReference type="ARBA" id="ARBA00022806"/>
    </source>
</evidence>
<comment type="subunit">
    <text evidence="14">Interacts with DNA repair protein RAD51; the interaction promotes RAD51 strand exchange activity. Also interacts with DNA repair proteins EXO1 and BRCA1; the interactions are increased following DNA damage induction.</text>
</comment>
<reference evidence="20" key="1">
    <citation type="journal article" date="2006" name="Science">
        <title>Ancient noncoding elements conserved in the human genome.</title>
        <authorList>
            <person name="Venkatesh B."/>
            <person name="Kirkness E.F."/>
            <person name="Loh Y.H."/>
            <person name="Halpern A.L."/>
            <person name="Lee A.P."/>
            <person name="Johnson J."/>
            <person name="Dandona N."/>
            <person name="Viswanathan L.D."/>
            <person name="Tay A."/>
            <person name="Venter J.C."/>
            <person name="Strausberg R.L."/>
            <person name="Brenner S."/>
        </authorList>
    </citation>
    <scope>NUCLEOTIDE SEQUENCE [LARGE SCALE GENOMIC DNA]</scope>
</reference>
<keyword evidence="3" id="KW-0479">Metal-binding</keyword>
<dbReference type="PANTHER" id="PTHR28535:SF1">
    <property type="entry name" value="PROTEIN ZGRF1"/>
    <property type="match status" value="1"/>
</dbReference>
<keyword evidence="13" id="KW-0539">Nucleus</keyword>
<evidence type="ECO:0000256" key="11">
    <source>
        <dbReference type="ARBA" id="ARBA00023204"/>
    </source>
</evidence>
<keyword evidence="7" id="KW-0378">Hydrolase</keyword>
<dbReference type="Ensembl" id="ENSCMIT00000015791.1">
    <property type="protein sequence ID" value="ENSCMIP00000015472.1"/>
    <property type="gene ID" value="ENSCMIG00000007548.1"/>
</dbReference>
<dbReference type="InterPro" id="IPR027417">
    <property type="entry name" value="P-loop_NTPase"/>
</dbReference>
<dbReference type="AlphaFoldDB" id="A0A4W3HK53"/>
<evidence type="ECO:0000256" key="10">
    <source>
        <dbReference type="ARBA" id="ARBA00022840"/>
    </source>
</evidence>
<dbReference type="Proteomes" id="UP000314986">
    <property type="component" value="Unassembled WGS sequence"/>
</dbReference>
<evidence type="ECO:0000313" key="20">
    <source>
        <dbReference type="Proteomes" id="UP000314986"/>
    </source>
</evidence>
<evidence type="ECO:0000256" key="2">
    <source>
        <dbReference type="ARBA" id="ARBA00022553"/>
    </source>
</evidence>
<evidence type="ECO:0000256" key="16">
    <source>
        <dbReference type="ARBA" id="ARBA00083828"/>
    </source>
</evidence>
<evidence type="ECO:0000256" key="7">
    <source>
        <dbReference type="ARBA" id="ARBA00022801"/>
    </source>
</evidence>
<dbReference type="GO" id="GO:0006302">
    <property type="term" value="P:double-strand break repair"/>
    <property type="evidence" value="ECO:0007669"/>
    <property type="project" value="TreeGrafter"/>
</dbReference>
<keyword evidence="11" id="KW-0234">DNA repair</keyword>
<evidence type="ECO:0000256" key="17">
    <source>
        <dbReference type="PROSITE-ProRule" id="PRU01343"/>
    </source>
</evidence>
<keyword evidence="10" id="KW-0067">ATP-binding</keyword>
<dbReference type="InterPro" id="IPR010666">
    <property type="entry name" value="Znf_GRF"/>
</dbReference>
<keyword evidence="5" id="KW-0227">DNA damage</keyword>
<dbReference type="InParanoid" id="A0A4W3HK53"/>
<evidence type="ECO:0000256" key="12">
    <source>
        <dbReference type="ARBA" id="ARBA00023235"/>
    </source>
</evidence>
<name>A0A4W3HK53_CALMI</name>
<dbReference type="PANTHER" id="PTHR28535">
    <property type="entry name" value="ZINC FINGER GRF-TYPE CONTAINING 1"/>
    <property type="match status" value="1"/>
</dbReference>
<sequence length="1186" mass="132702">MGRCPGKRGRAAVSCSHSLLGTNNCSSGSKATLFDEKGLCLDYVHVKPEEIKSGDDLESDRYLITVEEEKAPKNDQAACPHQKEAPKLGTISKRPAIPTRCHLPVGLKRKYTGFQGPREIQSQKKVTVEEKDIVGVVMKSQEHSLSLPPQFYATSPLFSTSYMKERMTSVSGVSALPSVKDSTANLSREVASISSLPTAPYSNSIQKSNPKEEIHAFYSTAGPRIPQTSSIKGLCQKLQFTVANSRPGAHPHPEGVQENRRSKAQILALIDLSALPSPDVLETFNTKQQKSLPRGRSTTCTVENATSHPGVSCFDRSCSVIENESPRLEETRDAMESHDSSDKLSFPRAQVLQGTMVPKRQVTIPVTFLSPAHYRQVFTAALTEHLNILLYELSLKLHRVLSNVDLTQYSSEKSGGADIKQSFIPLCQHQQPAKLVMVKKEGPNKGRLFYTCDASKSDQCKFFKWLDNVKPIDSKQETGPQSKLMLADAKSISAFIRSQHIHFYGECQLHVRRTFNFHNRKFCRGKLKELRNDEDLENTCQPKLYLRLSRKENSSVYSRDDLWIVSKTLAFDPLDTFIACSVFFGPSSANEVEILPLKGYSPSNWPSDMIVHALFVGNASTEFTSLRNLQEHVNPASLPLMPYLLKMSYTGEEAVNRSARGRFNSPALKRPMPQTRLLCPETTLVMAMEMMHVFHLNPDQAAALRQIAIMMASSKSPQESVLPITVIHGVYGAGKSYLLAVVVLFLSQLFEESECVEGPRQVPWKLLISSSTNVAVDRVLLGLLNLGFDRFIRVGSIRKIAKPILPYSLHAGSDNEELRELQALLKEDLTPVEKVHVRKSIEQHKLGRNKAMLREVRVVGVTCAACPFQCLNNLSFPMVVLDECSQMTEPSSLLPIARFGCEKLILVGDPKQLQPTIQGSDSAHEAGLEQTLFDRMCLMGHTPILLRTQYRCHPSISAITNELFYDGLLMDGVSASDRTPLLDWLPTLCFYSVKGREQVERDSSFHNSEEAAFTVKLIQSLIASGIEGSMIGVITLYKSQMHKVRNPAEMKAIQVSTVDAFQGAEKEIIVLSCVRTHQVGFIDSEKRMNVALTRGKRHLQIVGNLNCLRSNKLWERVIHHCEVKENGLKHAYQCEQELDMILKSYGDKRIDEKTRRGQKKLKSRSKSREHIEVSILLWILVFVLMN</sequence>
<protein>
    <recommendedName>
        <fullName evidence="15">5'-3' DNA helicase ZGRF1</fullName>
    </recommendedName>
    <alternativeName>
        <fullName evidence="16">GRF-type zinc finger domain-containing protein 1</fullName>
    </alternativeName>
</protein>
<dbReference type="Pfam" id="PF06839">
    <property type="entry name" value="Zn_ribbon_GRF"/>
    <property type="match status" value="1"/>
</dbReference>
<reference evidence="19" key="5">
    <citation type="submission" date="2025-09" db="UniProtKB">
        <authorList>
            <consortium name="Ensembl"/>
        </authorList>
    </citation>
    <scope>IDENTIFICATION</scope>
</reference>
<evidence type="ECO:0000256" key="5">
    <source>
        <dbReference type="ARBA" id="ARBA00022763"/>
    </source>
</evidence>
<accession>A0A4W3HK53</accession>
<dbReference type="GO" id="GO:0004386">
    <property type="term" value="F:helicase activity"/>
    <property type="evidence" value="ECO:0007669"/>
    <property type="project" value="UniProtKB-KW"/>
</dbReference>
<evidence type="ECO:0000256" key="3">
    <source>
        <dbReference type="ARBA" id="ARBA00022723"/>
    </source>
</evidence>
<dbReference type="GO" id="GO:0005634">
    <property type="term" value="C:nucleus"/>
    <property type="evidence" value="ECO:0007669"/>
    <property type="project" value="UniProtKB-SubCell"/>
</dbReference>
<keyword evidence="6 17" id="KW-0863">Zinc-finger</keyword>
<keyword evidence="20" id="KW-1185">Reference proteome</keyword>
<evidence type="ECO:0000256" key="14">
    <source>
        <dbReference type="ARBA" id="ARBA00066212"/>
    </source>
</evidence>
<organism evidence="19 20">
    <name type="scientific">Callorhinchus milii</name>
    <name type="common">Ghost shark</name>
    <dbReference type="NCBI Taxonomy" id="7868"/>
    <lineage>
        <taxon>Eukaryota</taxon>
        <taxon>Metazoa</taxon>
        <taxon>Chordata</taxon>
        <taxon>Craniata</taxon>
        <taxon>Vertebrata</taxon>
        <taxon>Chondrichthyes</taxon>
        <taxon>Holocephali</taxon>
        <taxon>Chimaeriformes</taxon>
        <taxon>Callorhinchidae</taxon>
        <taxon>Callorhinchus</taxon>
    </lineage>
</organism>
<keyword evidence="8" id="KW-0347">Helicase</keyword>
<dbReference type="Pfam" id="PF13086">
    <property type="entry name" value="AAA_11"/>
    <property type="match status" value="1"/>
</dbReference>
<keyword evidence="2" id="KW-0597">Phosphoprotein</keyword>
<evidence type="ECO:0000256" key="6">
    <source>
        <dbReference type="ARBA" id="ARBA00022771"/>
    </source>
</evidence>
<gene>
    <name evidence="19" type="primary">LOC103180897</name>
</gene>
<evidence type="ECO:0000256" key="15">
    <source>
        <dbReference type="ARBA" id="ARBA00072540"/>
    </source>
</evidence>
<keyword evidence="4" id="KW-0547">Nucleotide-binding</keyword>
<dbReference type="GO" id="GO:0035861">
    <property type="term" value="C:site of double-strand break"/>
    <property type="evidence" value="ECO:0007669"/>
    <property type="project" value="TreeGrafter"/>
</dbReference>
<dbReference type="STRING" id="7868.ENSCMIP00000015472"/>
<dbReference type="GO" id="GO:0016787">
    <property type="term" value="F:hydrolase activity"/>
    <property type="evidence" value="ECO:0007669"/>
    <property type="project" value="UniProtKB-KW"/>
</dbReference>
<dbReference type="InterPro" id="IPR041677">
    <property type="entry name" value="DNA2/NAM7_AAA_11"/>
</dbReference>
<keyword evidence="12" id="KW-0413">Isomerase</keyword>
<evidence type="ECO:0000259" key="18">
    <source>
        <dbReference type="PROSITE" id="PS51999"/>
    </source>
</evidence>
<reference evidence="20" key="3">
    <citation type="journal article" date="2014" name="Nature">
        <title>Elephant shark genome provides unique insights into gnathostome evolution.</title>
        <authorList>
            <consortium name="International Elephant Shark Genome Sequencing Consortium"/>
            <person name="Venkatesh B."/>
            <person name="Lee A.P."/>
            <person name="Ravi V."/>
            <person name="Maurya A.K."/>
            <person name="Lian M.M."/>
            <person name="Swann J.B."/>
            <person name="Ohta Y."/>
            <person name="Flajnik M.F."/>
            <person name="Sutoh Y."/>
            <person name="Kasahara M."/>
            <person name="Hoon S."/>
            <person name="Gangu V."/>
            <person name="Roy S.W."/>
            <person name="Irimia M."/>
            <person name="Korzh V."/>
            <person name="Kondrychyn I."/>
            <person name="Lim Z.W."/>
            <person name="Tay B.H."/>
            <person name="Tohari S."/>
            <person name="Kong K.W."/>
            <person name="Ho S."/>
            <person name="Lorente-Galdos B."/>
            <person name="Quilez J."/>
            <person name="Marques-Bonet T."/>
            <person name="Raney B.J."/>
            <person name="Ingham P.W."/>
            <person name="Tay A."/>
            <person name="Hillier L.W."/>
            <person name="Minx P."/>
            <person name="Boehm T."/>
            <person name="Wilson R.K."/>
            <person name="Brenner S."/>
            <person name="Warren W.C."/>
        </authorList>
    </citation>
    <scope>NUCLEOTIDE SEQUENCE [LARGE SCALE GENOMIC DNA]</scope>
</reference>
<evidence type="ECO:0000256" key="9">
    <source>
        <dbReference type="ARBA" id="ARBA00022833"/>
    </source>
</evidence>
<reference evidence="20" key="2">
    <citation type="journal article" date="2007" name="PLoS Biol.">
        <title>Survey sequencing and comparative analysis of the elephant shark (Callorhinchus milii) genome.</title>
        <authorList>
            <person name="Venkatesh B."/>
            <person name="Kirkness E.F."/>
            <person name="Loh Y.H."/>
            <person name="Halpern A.L."/>
            <person name="Lee A.P."/>
            <person name="Johnson J."/>
            <person name="Dandona N."/>
            <person name="Viswanathan L.D."/>
            <person name="Tay A."/>
            <person name="Venter J.C."/>
            <person name="Strausberg R.L."/>
            <person name="Brenner S."/>
        </authorList>
    </citation>
    <scope>NUCLEOTIDE SEQUENCE [LARGE SCALE GENOMIC DNA]</scope>
</reference>
<dbReference type="Pfam" id="PF13087">
    <property type="entry name" value="AAA_12"/>
    <property type="match status" value="1"/>
</dbReference>
<dbReference type="SUPFAM" id="SSF52540">
    <property type="entry name" value="P-loop containing nucleoside triphosphate hydrolases"/>
    <property type="match status" value="1"/>
</dbReference>
<dbReference type="InterPro" id="IPR052800">
    <property type="entry name" value="DNA_Repair_Helicase_ZGRF1"/>
</dbReference>
<dbReference type="InterPro" id="IPR041679">
    <property type="entry name" value="DNA2/NAM7-like_C"/>
</dbReference>
<comment type="subcellular location">
    <subcellularLocation>
        <location evidence="1">Nucleus</location>
    </subcellularLocation>
</comment>
<dbReference type="GO" id="GO:0008270">
    <property type="term" value="F:zinc ion binding"/>
    <property type="evidence" value="ECO:0007669"/>
    <property type="project" value="UniProtKB-KW"/>
</dbReference>
<dbReference type="OMA" id="PMERVYV"/>
<dbReference type="GO" id="GO:0005524">
    <property type="term" value="F:ATP binding"/>
    <property type="evidence" value="ECO:0007669"/>
    <property type="project" value="UniProtKB-KW"/>
</dbReference>
<dbReference type="PROSITE" id="PS51999">
    <property type="entry name" value="ZF_GRF"/>
    <property type="match status" value="1"/>
</dbReference>
<evidence type="ECO:0000256" key="13">
    <source>
        <dbReference type="ARBA" id="ARBA00023242"/>
    </source>
</evidence>
<evidence type="ECO:0000313" key="19">
    <source>
        <dbReference type="Ensembl" id="ENSCMIP00000015472.1"/>
    </source>
</evidence>
<dbReference type="Gene3D" id="3.40.50.300">
    <property type="entry name" value="P-loop containing nucleotide triphosphate hydrolases"/>
    <property type="match status" value="2"/>
</dbReference>
<dbReference type="InterPro" id="IPR047187">
    <property type="entry name" value="SF1_C_Upf1"/>
</dbReference>
<proteinExistence type="predicted"/>
<evidence type="ECO:0000256" key="4">
    <source>
        <dbReference type="ARBA" id="ARBA00022741"/>
    </source>
</evidence>
<keyword evidence="9" id="KW-0862">Zinc</keyword>
<dbReference type="FunFam" id="3.40.50.300:FF:001087">
    <property type="entry name" value="ZGRF1 isoform 9"/>
    <property type="match status" value="1"/>
</dbReference>
<feature type="domain" description="GRF-type" evidence="18">
    <location>
        <begin position="427"/>
        <end position="469"/>
    </location>
</feature>
<evidence type="ECO:0000256" key="1">
    <source>
        <dbReference type="ARBA" id="ARBA00004123"/>
    </source>
</evidence>